<evidence type="ECO:0000256" key="1">
    <source>
        <dbReference type="ARBA" id="ARBA00007118"/>
    </source>
</evidence>
<sequence>MEKPAESQYPIHDLLRRRWSPRAFSERSLEAETVRSLFEAARWAPSSNNEQPWRFLAASLEAGADYGRLLACLNEGNRKWAFRAPLLILSVAGLRFEDGDTLNRHAFHDTGLAAENLVLQAVALGLAAHQMAGFDVEKARTSCLIPPGYEPVAMIAVGYPGDPAILPEYLREREMKVRERKPIGEFVFSSRWGLVSPLVR</sequence>
<proteinExistence type="inferred from homology"/>
<dbReference type="PANTHER" id="PTHR43673">
    <property type="entry name" value="NAD(P)H NITROREDUCTASE YDGI-RELATED"/>
    <property type="match status" value="1"/>
</dbReference>
<dbReference type="Gene3D" id="3.40.109.10">
    <property type="entry name" value="NADH Oxidase"/>
    <property type="match status" value="1"/>
</dbReference>
<accession>A0A1W1I312</accession>
<organism evidence="4 5">
    <name type="scientific">Nitrospira japonica</name>
    <dbReference type="NCBI Taxonomy" id="1325564"/>
    <lineage>
        <taxon>Bacteria</taxon>
        <taxon>Pseudomonadati</taxon>
        <taxon>Nitrospirota</taxon>
        <taxon>Nitrospiria</taxon>
        <taxon>Nitrospirales</taxon>
        <taxon>Nitrospiraceae</taxon>
        <taxon>Nitrospira</taxon>
    </lineage>
</organism>
<protein>
    <submittedName>
        <fullName evidence="4">Nitroreductase</fullName>
        <ecNumber evidence="4">1.-.-.-</ecNumber>
    </submittedName>
</protein>
<dbReference type="Proteomes" id="UP000192042">
    <property type="component" value="Chromosome I"/>
</dbReference>
<dbReference type="EMBL" id="LT828648">
    <property type="protein sequence ID" value="SLM47213.1"/>
    <property type="molecule type" value="Genomic_DNA"/>
</dbReference>
<dbReference type="STRING" id="1325564.NSJP_1041"/>
<dbReference type="GO" id="GO:0016491">
    <property type="term" value="F:oxidoreductase activity"/>
    <property type="evidence" value="ECO:0007669"/>
    <property type="project" value="UniProtKB-KW"/>
</dbReference>
<keyword evidence="2 4" id="KW-0560">Oxidoreductase</keyword>
<keyword evidence="5" id="KW-1185">Reference proteome</keyword>
<dbReference type="InterPro" id="IPR000415">
    <property type="entry name" value="Nitroreductase-like"/>
</dbReference>
<dbReference type="CDD" id="cd02138">
    <property type="entry name" value="TdsD-like"/>
    <property type="match status" value="1"/>
</dbReference>
<evidence type="ECO:0000256" key="2">
    <source>
        <dbReference type="ARBA" id="ARBA00023002"/>
    </source>
</evidence>
<dbReference type="InterPro" id="IPR029479">
    <property type="entry name" value="Nitroreductase"/>
</dbReference>
<dbReference type="PANTHER" id="PTHR43673:SF10">
    <property type="entry name" value="NADH DEHYDROGENASE_NAD(P)H NITROREDUCTASE XCC3605-RELATED"/>
    <property type="match status" value="1"/>
</dbReference>
<evidence type="ECO:0000259" key="3">
    <source>
        <dbReference type="Pfam" id="PF00881"/>
    </source>
</evidence>
<dbReference type="RefSeq" id="WP_080885785.1">
    <property type="nucleotide sequence ID" value="NZ_LT828648.1"/>
</dbReference>
<name>A0A1W1I312_9BACT</name>
<feature type="domain" description="Nitroreductase" evidence="3">
    <location>
        <begin position="15"/>
        <end position="159"/>
    </location>
</feature>
<dbReference type="SUPFAM" id="SSF55469">
    <property type="entry name" value="FMN-dependent nitroreductase-like"/>
    <property type="match status" value="1"/>
</dbReference>
<dbReference type="OrthoDB" id="9782629at2"/>
<reference evidence="4 5" key="1">
    <citation type="submission" date="2017-03" db="EMBL/GenBank/DDBJ databases">
        <authorList>
            <person name="Afonso C.L."/>
            <person name="Miller P.J."/>
            <person name="Scott M.A."/>
            <person name="Spackman E."/>
            <person name="Goraichik I."/>
            <person name="Dimitrov K.M."/>
            <person name="Suarez D.L."/>
            <person name="Swayne D.E."/>
        </authorList>
    </citation>
    <scope>NUCLEOTIDE SEQUENCE [LARGE SCALE GENOMIC DNA]</scope>
    <source>
        <strain evidence="4">Genome sequencing of Nitrospira japonica strain NJ11</strain>
    </source>
</reference>
<dbReference type="EC" id="1.-.-.-" evidence="4"/>
<gene>
    <name evidence="4" type="ORF">NSJP_1041</name>
</gene>
<dbReference type="Pfam" id="PF00881">
    <property type="entry name" value="Nitroreductase"/>
    <property type="match status" value="1"/>
</dbReference>
<comment type="similarity">
    <text evidence="1">Belongs to the nitroreductase family.</text>
</comment>
<evidence type="ECO:0000313" key="5">
    <source>
        <dbReference type="Proteomes" id="UP000192042"/>
    </source>
</evidence>
<evidence type="ECO:0000313" key="4">
    <source>
        <dbReference type="EMBL" id="SLM47213.1"/>
    </source>
</evidence>
<dbReference type="AlphaFoldDB" id="A0A1W1I312"/>
<dbReference type="KEGG" id="nja:NSJP_1041"/>